<dbReference type="InterPro" id="IPR025966">
    <property type="entry name" value="OppC_N"/>
</dbReference>
<dbReference type="CDD" id="cd06261">
    <property type="entry name" value="TM_PBP2"/>
    <property type="match status" value="1"/>
</dbReference>
<protein>
    <submittedName>
        <fullName evidence="9">Peptide/nickel transport system permease protein</fullName>
    </submittedName>
</protein>
<proteinExistence type="inferred from homology"/>
<dbReference type="GO" id="GO:0005886">
    <property type="term" value="C:plasma membrane"/>
    <property type="evidence" value="ECO:0007669"/>
    <property type="project" value="UniProtKB-SubCell"/>
</dbReference>
<keyword evidence="10" id="KW-1185">Reference proteome</keyword>
<feature type="transmembrane region" description="Helical" evidence="7">
    <location>
        <begin position="135"/>
        <end position="168"/>
    </location>
</feature>
<evidence type="ECO:0000256" key="5">
    <source>
        <dbReference type="ARBA" id="ARBA00022989"/>
    </source>
</evidence>
<evidence type="ECO:0000256" key="4">
    <source>
        <dbReference type="ARBA" id="ARBA00022692"/>
    </source>
</evidence>
<organism evidence="9 10">
    <name type="scientific">Amycolatopsis sacchari</name>
    <dbReference type="NCBI Taxonomy" id="115433"/>
    <lineage>
        <taxon>Bacteria</taxon>
        <taxon>Bacillati</taxon>
        <taxon>Actinomycetota</taxon>
        <taxon>Actinomycetes</taxon>
        <taxon>Pseudonocardiales</taxon>
        <taxon>Pseudonocardiaceae</taxon>
        <taxon>Amycolatopsis</taxon>
    </lineage>
</organism>
<reference evidence="9 10" key="1">
    <citation type="submission" date="2016-10" db="EMBL/GenBank/DDBJ databases">
        <authorList>
            <person name="de Groot N.N."/>
        </authorList>
    </citation>
    <scope>NUCLEOTIDE SEQUENCE [LARGE SCALE GENOMIC DNA]</scope>
    <source>
        <strain evidence="9 10">DSM 44468</strain>
    </source>
</reference>
<comment type="subcellular location">
    <subcellularLocation>
        <location evidence="1 7">Cell membrane</location>
        <topology evidence="1 7">Multi-pass membrane protein</topology>
    </subcellularLocation>
</comment>
<feature type="transmembrane region" description="Helical" evidence="7">
    <location>
        <begin position="95"/>
        <end position="115"/>
    </location>
</feature>
<keyword evidence="2 7" id="KW-0813">Transport</keyword>
<feature type="transmembrane region" description="Helical" evidence="7">
    <location>
        <begin position="212"/>
        <end position="238"/>
    </location>
</feature>
<keyword evidence="4 7" id="KW-0812">Transmembrane</keyword>
<feature type="transmembrane region" description="Helical" evidence="7">
    <location>
        <begin position="31"/>
        <end position="52"/>
    </location>
</feature>
<dbReference type="EMBL" id="FORP01000002">
    <property type="protein sequence ID" value="SFI87811.1"/>
    <property type="molecule type" value="Genomic_DNA"/>
</dbReference>
<dbReference type="Pfam" id="PF12911">
    <property type="entry name" value="OppC_N"/>
    <property type="match status" value="1"/>
</dbReference>
<keyword evidence="3" id="KW-1003">Cell membrane</keyword>
<evidence type="ECO:0000313" key="9">
    <source>
        <dbReference type="EMBL" id="SFI87811.1"/>
    </source>
</evidence>
<dbReference type="AlphaFoldDB" id="A0A1I3LSV4"/>
<dbReference type="STRING" id="115433.SAMN05421835_10232"/>
<evidence type="ECO:0000256" key="6">
    <source>
        <dbReference type="ARBA" id="ARBA00023136"/>
    </source>
</evidence>
<sequence length="294" mass="30964">MTTLDPTISLAPAPERRHRGTLSAFLGHRTAVAGGILLLLVLAFCFLGPLLYGSDQVHTNLQAARLAPGAGHPLGTDDLGYDVLGRLMVAGRTSLIVGVVAGLIATAIGAIWGALAGYAGGWADAVLMRIVDTGVAIPALFLLLVAATLVTPSVWVLAVIIGCVSWLVPARLMRAETVTLKERDYVKAISVLGAGRLRIVFRHLIPNAIGTLMVNLTFQIADAILLVAYVSFLGLGVPPPTTDWGAMLSKGITYTYDGAWWLILPPGIAIVLVVCAINFLGDGLRDAFAVRGRR</sequence>
<feature type="domain" description="ABC transmembrane type-1" evidence="8">
    <location>
        <begin position="91"/>
        <end position="281"/>
    </location>
</feature>
<evidence type="ECO:0000256" key="1">
    <source>
        <dbReference type="ARBA" id="ARBA00004651"/>
    </source>
</evidence>
<dbReference type="Gene3D" id="1.10.3720.10">
    <property type="entry name" value="MetI-like"/>
    <property type="match status" value="1"/>
</dbReference>
<name>A0A1I3LSV4_9PSEU</name>
<dbReference type="PANTHER" id="PTHR43386:SF1">
    <property type="entry name" value="D,D-DIPEPTIDE TRANSPORT SYSTEM PERMEASE PROTEIN DDPC-RELATED"/>
    <property type="match status" value="1"/>
</dbReference>
<evidence type="ECO:0000256" key="7">
    <source>
        <dbReference type="RuleBase" id="RU363032"/>
    </source>
</evidence>
<evidence type="ECO:0000313" key="10">
    <source>
        <dbReference type="Proteomes" id="UP000199025"/>
    </source>
</evidence>
<keyword evidence="6 7" id="KW-0472">Membrane</keyword>
<feature type="transmembrane region" description="Helical" evidence="7">
    <location>
        <begin position="258"/>
        <end position="281"/>
    </location>
</feature>
<gene>
    <name evidence="9" type="ORF">SAMN05421835_10232</name>
</gene>
<dbReference type="Proteomes" id="UP000199025">
    <property type="component" value="Unassembled WGS sequence"/>
</dbReference>
<dbReference type="Pfam" id="PF00528">
    <property type="entry name" value="BPD_transp_1"/>
    <property type="match status" value="1"/>
</dbReference>
<dbReference type="InterPro" id="IPR035906">
    <property type="entry name" value="MetI-like_sf"/>
</dbReference>
<dbReference type="PROSITE" id="PS50928">
    <property type="entry name" value="ABC_TM1"/>
    <property type="match status" value="1"/>
</dbReference>
<comment type="similarity">
    <text evidence="7">Belongs to the binding-protein-dependent transport system permease family.</text>
</comment>
<evidence type="ECO:0000256" key="3">
    <source>
        <dbReference type="ARBA" id="ARBA00022475"/>
    </source>
</evidence>
<dbReference type="OrthoDB" id="6637947at2"/>
<evidence type="ECO:0000256" key="2">
    <source>
        <dbReference type="ARBA" id="ARBA00022448"/>
    </source>
</evidence>
<dbReference type="SUPFAM" id="SSF161098">
    <property type="entry name" value="MetI-like"/>
    <property type="match status" value="1"/>
</dbReference>
<dbReference type="InterPro" id="IPR000515">
    <property type="entry name" value="MetI-like"/>
</dbReference>
<accession>A0A1I3LSV4</accession>
<dbReference type="RefSeq" id="WP_091504387.1">
    <property type="nucleotide sequence ID" value="NZ_CBDQZW010000041.1"/>
</dbReference>
<evidence type="ECO:0000259" key="8">
    <source>
        <dbReference type="PROSITE" id="PS50928"/>
    </source>
</evidence>
<dbReference type="PANTHER" id="PTHR43386">
    <property type="entry name" value="OLIGOPEPTIDE TRANSPORT SYSTEM PERMEASE PROTEIN APPC"/>
    <property type="match status" value="1"/>
</dbReference>
<keyword evidence="5 7" id="KW-1133">Transmembrane helix</keyword>
<dbReference type="GO" id="GO:0055085">
    <property type="term" value="P:transmembrane transport"/>
    <property type="evidence" value="ECO:0007669"/>
    <property type="project" value="InterPro"/>
</dbReference>
<dbReference type="InterPro" id="IPR050366">
    <property type="entry name" value="BP-dependent_transpt_permease"/>
</dbReference>